<protein>
    <recommendedName>
        <fullName evidence="2">GYD domain protein</fullName>
    </recommendedName>
</protein>
<sequence>MSKFMYSGSYTKKGVKGLLKEGGTARRDETVRIVESLGGKVEAYYWCYGSTDFLAIMEFPDHTTVTGMALNIAASGSFQGNITPLITVEEMDEMVKVSVGDWRAPGD</sequence>
<evidence type="ECO:0008006" key="2">
    <source>
        <dbReference type="Google" id="ProtNLM"/>
    </source>
</evidence>
<proteinExistence type="predicted"/>
<dbReference type="AlphaFoldDB" id="A0A382TYA7"/>
<dbReference type="EMBL" id="UINC01139684">
    <property type="protein sequence ID" value="SVD26388.1"/>
    <property type="molecule type" value="Genomic_DNA"/>
</dbReference>
<evidence type="ECO:0000313" key="1">
    <source>
        <dbReference type="EMBL" id="SVD26388.1"/>
    </source>
</evidence>
<reference evidence="1" key="1">
    <citation type="submission" date="2018-05" db="EMBL/GenBank/DDBJ databases">
        <authorList>
            <person name="Lanie J.A."/>
            <person name="Ng W.-L."/>
            <person name="Kazmierczak K.M."/>
            <person name="Andrzejewski T.M."/>
            <person name="Davidsen T.M."/>
            <person name="Wayne K.J."/>
            <person name="Tettelin H."/>
            <person name="Glass J.I."/>
            <person name="Rusch D."/>
            <person name="Podicherti R."/>
            <person name="Tsui H.-C.T."/>
            <person name="Winkler M.E."/>
        </authorList>
    </citation>
    <scope>NUCLEOTIDE SEQUENCE</scope>
</reference>
<dbReference type="Pfam" id="PF08734">
    <property type="entry name" value="GYD"/>
    <property type="match status" value="1"/>
</dbReference>
<gene>
    <name evidence="1" type="ORF">METZ01_LOCUS379242</name>
</gene>
<accession>A0A382TYA7</accession>
<organism evidence="1">
    <name type="scientific">marine metagenome</name>
    <dbReference type="NCBI Taxonomy" id="408172"/>
    <lineage>
        <taxon>unclassified sequences</taxon>
        <taxon>metagenomes</taxon>
        <taxon>ecological metagenomes</taxon>
    </lineage>
</organism>
<dbReference type="InterPro" id="IPR014845">
    <property type="entry name" value="GYD/TTHA1554"/>
</dbReference>
<name>A0A382TYA7_9ZZZZ</name>